<dbReference type="SUPFAM" id="SSF47370">
    <property type="entry name" value="Bromodomain"/>
    <property type="match status" value="1"/>
</dbReference>
<dbReference type="EMBL" id="BMAW01086638">
    <property type="protein sequence ID" value="GFU48141.1"/>
    <property type="molecule type" value="Genomic_DNA"/>
</dbReference>
<feature type="compositionally biased region" description="Low complexity" evidence="15">
    <location>
        <begin position="320"/>
        <end position="340"/>
    </location>
</feature>
<evidence type="ECO:0000313" key="21">
    <source>
        <dbReference type="Proteomes" id="UP000887013"/>
    </source>
</evidence>
<feature type="compositionally biased region" description="Basic and acidic residues" evidence="15">
    <location>
        <begin position="642"/>
        <end position="655"/>
    </location>
</feature>
<accession>A0A8X6QVI5</accession>
<feature type="domain" description="MBD" evidence="19">
    <location>
        <begin position="716"/>
        <end position="788"/>
    </location>
</feature>
<dbReference type="PROSITE" id="PS00633">
    <property type="entry name" value="BROMODOMAIN_1"/>
    <property type="match status" value="1"/>
</dbReference>
<evidence type="ECO:0000313" key="20">
    <source>
        <dbReference type="EMBL" id="GFU48141.1"/>
    </source>
</evidence>
<feature type="region of interest" description="Disordered" evidence="15">
    <location>
        <begin position="2195"/>
        <end position="2217"/>
    </location>
</feature>
<dbReference type="Pfam" id="PF00628">
    <property type="entry name" value="PHD"/>
    <property type="match status" value="2"/>
</dbReference>
<dbReference type="PANTHER" id="PTHR45915:SF2">
    <property type="entry name" value="TOUTATIS, ISOFORM E"/>
    <property type="match status" value="1"/>
</dbReference>
<dbReference type="SMART" id="SM00571">
    <property type="entry name" value="DDT"/>
    <property type="match status" value="1"/>
</dbReference>
<dbReference type="FunFam" id="3.30.890.10:FF:000002">
    <property type="entry name" value="Bromodomain adjacent to zinc finger domain protein 2B"/>
    <property type="match status" value="1"/>
</dbReference>
<evidence type="ECO:0000256" key="9">
    <source>
        <dbReference type="ARBA" id="ARBA00023125"/>
    </source>
</evidence>
<feature type="domain" description="PHD-type" evidence="17">
    <location>
        <begin position="2315"/>
        <end position="2362"/>
    </location>
</feature>
<evidence type="ECO:0000256" key="1">
    <source>
        <dbReference type="ARBA" id="ARBA00004123"/>
    </source>
</evidence>
<evidence type="ECO:0000256" key="12">
    <source>
        <dbReference type="PROSITE-ProRule" id="PRU00035"/>
    </source>
</evidence>
<dbReference type="Gene3D" id="3.30.40.10">
    <property type="entry name" value="Zinc/RING finger domain, C3HC4 (zinc finger)"/>
    <property type="match status" value="2"/>
</dbReference>
<evidence type="ECO:0000259" key="19">
    <source>
        <dbReference type="PROSITE" id="PS50982"/>
    </source>
</evidence>
<dbReference type="InterPro" id="IPR028942">
    <property type="entry name" value="WHIM1_dom"/>
</dbReference>
<dbReference type="CDD" id="cd01397">
    <property type="entry name" value="HAT_MBD"/>
    <property type="match status" value="1"/>
</dbReference>
<evidence type="ECO:0000256" key="11">
    <source>
        <dbReference type="ARBA" id="ARBA00023242"/>
    </source>
</evidence>
<feature type="compositionally biased region" description="Basic and acidic residues" evidence="15">
    <location>
        <begin position="360"/>
        <end position="387"/>
    </location>
</feature>
<evidence type="ECO:0000256" key="2">
    <source>
        <dbReference type="ARBA" id="ARBA00007444"/>
    </source>
</evidence>
<evidence type="ECO:0000256" key="13">
    <source>
        <dbReference type="PROSITE-ProRule" id="PRU00146"/>
    </source>
</evidence>
<feature type="region of interest" description="Disordered" evidence="15">
    <location>
        <begin position="1845"/>
        <end position="1914"/>
    </location>
</feature>
<comment type="caution">
    <text evidence="20">The sequence shown here is derived from an EMBL/GenBank/DDBJ whole genome shotgun (WGS) entry which is preliminary data.</text>
</comment>
<organism evidence="20 21">
    <name type="scientific">Nephila pilipes</name>
    <name type="common">Giant wood spider</name>
    <name type="synonym">Nephila maculata</name>
    <dbReference type="NCBI Taxonomy" id="299642"/>
    <lineage>
        <taxon>Eukaryota</taxon>
        <taxon>Metazoa</taxon>
        <taxon>Ecdysozoa</taxon>
        <taxon>Arthropoda</taxon>
        <taxon>Chelicerata</taxon>
        <taxon>Arachnida</taxon>
        <taxon>Araneae</taxon>
        <taxon>Araneomorphae</taxon>
        <taxon>Entelegynae</taxon>
        <taxon>Araneoidea</taxon>
        <taxon>Nephilidae</taxon>
        <taxon>Nephila</taxon>
    </lineage>
</organism>
<keyword evidence="21" id="KW-1185">Reference proteome</keyword>
<gene>
    <name evidence="20" type="primary">BAZ2B</name>
    <name evidence="20" type="ORF">NPIL_123711</name>
</gene>
<feature type="region of interest" description="Disordered" evidence="15">
    <location>
        <begin position="1271"/>
        <end position="1306"/>
    </location>
</feature>
<feature type="compositionally biased region" description="Basic and acidic residues" evidence="15">
    <location>
        <begin position="2373"/>
        <end position="2395"/>
    </location>
</feature>
<feature type="compositionally biased region" description="Low complexity" evidence="15">
    <location>
        <begin position="390"/>
        <end position="405"/>
    </location>
</feature>
<feature type="coiled-coil region" evidence="14">
    <location>
        <begin position="942"/>
        <end position="991"/>
    </location>
</feature>
<proteinExistence type="inferred from homology"/>
<dbReference type="InterPro" id="IPR018359">
    <property type="entry name" value="Bromodomain_CS"/>
</dbReference>
<feature type="coiled-coil region" evidence="14">
    <location>
        <begin position="882"/>
        <end position="917"/>
    </location>
</feature>
<dbReference type="InterPro" id="IPR016177">
    <property type="entry name" value="DNA-bd_dom_sf"/>
</dbReference>
<feature type="region of interest" description="Disordered" evidence="15">
    <location>
        <begin position="2092"/>
        <end position="2128"/>
    </location>
</feature>
<feature type="compositionally biased region" description="Acidic residues" evidence="15">
    <location>
        <begin position="665"/>
        <end position="676"/>
    </location>
</feature>
<evidence type="ECO:0000256" key="4">
    <source>
        <dbReference type="ARBA" id="ARBA00022771"/>
    </source>
</evidence>
<feature type="region of interest" description="Disordered" evidence="15">
    <location>
        <begin position="1372"/>
        <end position="1622"/>
    </location>
</feature>
<feature type="region of interest" description="Disordered" evidence="15">
    <location>
        <begin position="1767"/>
        <end position="1811"/>
    </location>
</feature>
<dbReference type="FunFam" id="3.30.40.10:FF:000199">
    <property type="entry name" value="Bromodomain adjacent to zinc finger domain 2B"/>
    <property type="match status" value="1"/>
</dbReference>
<feature type="region of interest" description="Disordered" evidence="15">
    <location>
        <begin position="1659"/>
        <end position="1678"/>
    </location>
</feature>
<dbReference type="Gene3D" id="1.20.920.10">
    <property type="entry name" value="Bromodomain-like"/>
    <property type="match status" value="1"/>
</dbReference>
<sequence>MDNAEQSPRPPSKGIFDTASLLAPSSTIFSSQSPTPVQSPLPHLAHSPSAFSVLGRNAVLIPPPSSNSGSTSPSGSNKMCSPIMHHSASDALSSLASSSVLNCDTGPCSWWSAASPIGSGSEFPGCGVSITDPFGRPGLCRNSPIPTAHLPVQQPRRIVEEVLGHLYAKPPSAESKNDSQTSGIPSPQTLCKTNILPTIVGVSPKKLSKAKSSDKESNHAKNSEKCKTSNSLSTPVSGISTVSGNQSVKSSSKKSSEPINDQIARLLSTAEKPKRKSKPKAIKPDSAKNGKSPKTEKKQTKQPKEKKGKKSSSESDGHLESSSSTTSPDSAGAVSSSSSDSSDEEEREKQQKQLARLKRQQQELRRQVQELKQASHESVHQKAEAHIKKSPTSSKNSLPSSGGLNHTLKPVPSPAHSSPLMPVPSKTMSPETKSSICDPIPEEEQNLSFPLDLCMKKQEPTFEVTTSMISSYIPTQTTSVSKKKTFQVGGSNASGANNCSSNKLAAAPKKRGRKPKAVQLPGNPPTAHSEKVRQIKRNSIKDISSLLMPSKMDILPGHITNPSLLKSGNPSCPKVHAPNTLGAPNDILPHSRKNFTLDCLLSETNGNLHFPESDPNIFPSSSIGVNKIFKHKERQRNNSKMKKLEEKIKEPESPLRPETSSPSDSDPDDENSDSDDTEHSHSESITDGTSTTSGRKRKHSYDEDSEDYRNKKKRVVPDEREVQIPLEHGWRRETRIRCFSRSGVRGEVAYYTPCGKKLRSYPEVVRYLIKNGITDISRDNFTFSTKVNVGDFLESTSSGSGQDYVLLSENEVMARIEEVRARKGRLGVQNRKPSQHRSNDEEEQQRIWEQKQMQHHLEQQARSREAQESKLLKQAQREQALMAAREEKRLRAEETRKQKEQQRIMKQQEKYERMEQLRIEREIRAQQMLEDQEMKRQQAVFLREQEMQKRREMLLMVDLERERRRQHMILVRALENRKKQEERERKREEILFEKRINREKKMEQRRIELDYLRELKKPVDDMMLKDLMPLPTLNRIPGVKLCGKAFADTLMVFEFLHNFGETLGFDVDSLPTLNTLQSALLNLDEKCEEELLSVVHHLLVCAIDDPGVLHCPEAATVLGQNLKDADITNSNVSEVLRLYFIAQDRRNIMLEWLQTKPFLSLNATQKAEIIAYLCDELLTSRLLTRQIDSNIENVNVLRKDKWLVEGDLRRYRSIQQRRALKARLSAMEENRDNPNCANMLSADIPDFNMNSSKENAAVNEDADIKDANKSEKDKLEEMENELANESGNESDDTQAPGQISDGEDEDLHLSNDEINKKIEKLTKQLTTCSNKLTKAFYTIRGATFGMDRYHRRYWVLPKSGGVYVESMESSLKLEEQEKVFSESKEPPVKKEEEETDSVIEESNNKENADEKQNSTAEKINAGDEKDEDTKMDISFDEKTVDESSETKDVKSEIEGKMEISDQIKIKKEEKDEEDVSKEKQALEIDKSIVKKEDGDEKSLKPADAENTSTINENAVAEKDASGAIKDNIVEDPTLSTSIDSKVDLPNKSSSKSNDDDEEEVKIITPIKGENDCKTTSEIAAGPLKRVWTPDKKHGDSDNIHHVKKDSKSKKDDRRESRHKESENKFIDKMVDIKEEKKPNVNIFMPNLCDNSINLDLGAPKLHSNSDRQHTPNPSIPPDQNWLFNSPLFASILAGNMLFNGPLMPQRDMNGTYFNLPKNDSNNPFGPFLGLQPGMLSAEQIFKSLGEKPSNQKPWFSILPRMPCDESLLSSPQASRNSAIHSPANMCSPDVRSNPRVAHSSPTSNPPPGHVASALSNLQMELMNGVVPPGFFLHPFLPPQFGPTYQSTPPSTCASHHSSFTSTVSHSSPMPDFNLNFNRPPPASTPNSIPTPSATPGPTSHGCATPTSRDTPSPCFTKRLLMEKLTQEYEAPQPVPPELQRGWWRITDPNQLKLVISALHHRGIREKMFQKQLQKHFTFACTSCSQGQGKDTDLEITDMDKEVSKSLGGASDPDSAEFWYRDVALRVDMSILEQVENLEEKVDGSSMQVKCWKPPPKLSTETACTFVPACEMYVHRTADEIYDAIKEKQLRKSAKKSSSRKKKPVKKELEPEPEPLEVDTEKKTEEENSEIIIETEVVEPTEPVVEDLDKSIAEDPAKVDSDIITLSPGNLNPVEEAKKRLLKVEASIERRYLRPPLGTRSTISGGGTNNNPPVTDASEEENIPVGLVKWRNAVENCRTAAQLAMCLNFLESCTAWDKSIMRASCQFCHSGDNEEKLLLCDGCDKGYHTYCFKPVMETIPEGDWYCFECLNKATGDNVCVICGTKGKLVECETCPKTFHLNCLEPPLAKMPKGKWYCSGCNLARPKKSSKKSNANKEKETPKDSKESSEKASKKADSTPTSKSKNSEKKKKEEKKKEPEPVGNVDLAPCSTILEEMQKHEDAWPFLTPVNTKQFPTYRKVIKKPMDMATMKSRLEAGQYKSREDFANDARLIFDNCETFNEDESPVGQAGHSMRAFFETRWSELCST</sequence>
<feature type="compositionally biased region" description="Basic residues" evidence="15">
    <location>
        <begin position="2092"/>
        <end position="2104"/>
    </location>
</feature>
<dbReference type="PROSITE" id="PS50016">
    <property type="entry name" value="ZF_PHD_2"/>
    <property type="match status" value="2"/>
</dbReference>
<evidence type="ECO:0000256" key="6">
    <source>
        <dbReference type="ARBA" id="ARBA00023015"/>
    </source>
</evidence>
<feature type="compositionally biased region" description="Basic residues" evidence="15">
    <location>
        <begin position="628"/>
        <end position="641"/>
    </location>
</feature>
<dbReference type="InterPro" id="IPR013083">
    <property type="entry name" value="Znf_RING/FYVE/PHD"/>
</dbReference>
<keyword evidence="4 13" id="KW-0863">Zinc-finger</keyword>
<dbReference type="InterPro" id="IPR028941">
    <property type="entry name" value="WHIM2_dom"/>
</dbReference>
<dbReference type="Pfam" id="PF01429">
    <property type="entry name" value="MBD"/>
    <property type="match status" value="1"/>
</dbReference>
<feature type="compositionally biased region" description="Basic and acidic residues" evidence="15">
    <location>
        <begin position="855"/>
        <end position="871"/>
    </location>
</feature>
<dbReference type="SMART" id="SM00391">
    <property type="entry name" value="MBD"/>
    <property type="match status" value="1"/>
</dbReference>
<evidence type="ECO:0000259" key="17">
    <source>
        <dbReference type="PROSITE" id="PS50016"/>
    </source>
</evidence>
<feature type="compositionally biased region" description="Basic and acidic residues" evidence="15">
    <location>
        <begin position="1402"/>
        <end position="1412"/>
    </location>
</feature>
<feature type="compositionally biased region" description="Basic and acidic residues" evidence="15">
    <location>
        <begin position="1587"/>
        <end position="1600"/>
    </location>
</feature>
<feature type="region of interest" description="Disordered" evidence="15">
    <location>
        <begin position="202"/>
        <end position="439"/>
    </location>
</feature>
<keyword evidence="11" id="KW-0539">Nucleus</keyword>
<keyword evidence="9" id="KW-0238">DNA-binding</keyword>
<feature type="compositionally biased region" description="Basic and acidic residues" evidence="15">
    <location>
        <begin position="1608"/>
        <end position="1622"/>
    </location>
</feature>
<keyword evidence="8 12" id="KW-0103">Bromodomain</keyword>
<dbReference type="Pfam" id="PF00439">
    <property type="entry name" value="Bromodomain"/>
    <property type="match status" value="1"/>
</dbReference>
<feature type="compositionally biased region" description="Polar residues" evidence="15">
    <location>
        <begin position="228"/>
        <end position="246"/>
    </location>
</feature>
<evidence type="ECO:0000259" key="16">
    <source>
        <dbReference type="PROSITE" id="PS50014"/>
    </source>
</evidence>
<feature type="compositionally biased region" description="Polar residues" evidence="15">
    <location>
        <begin position="1767"/>
        <end position="1779"/>
    </location>
</feature>
<name>A0A8X6QVI5_NEPPI</name>
<evidence type="ECO:0000256" key="10">
    <source>
        <dbReference type="ARBA" id="ARBA00023163"/>
    </source>
</evidence>
<feature type="compositionally biased region" description="Acidic residues" evidence="15">
    <location>
        <begin position="1278"/>
        <end position="1292"/>
    </location>
</feature>
<keyword evidence="10" id="KW-0804">Transcription</keyword>
<evidence type="ECO:0000256" key="8">
    <source>
        <dbReference type="ARBA" id="ARBA00023117"/>
    </source>
</evidence>
<comment type="similarity">
    <text evidence="2">Belongs to the WAL family.</text>
</comment>
<dbReference type="PANTHER" id="PTHR45915">
    <property type="entry name" value="TRANSCRIPTION INTERMEDIARY FACTOR"/>
    <property type="match status" value="1"/>
</dbReference>
<keyword evidence="5" id="KW-0862">Zinc</keyword>
<dbReference type="OrthoDB" id="784962at2759"/>
<dbReference type="PROSITE" id="PS50982">
    <property type="entry name" value="MBD"/>
    <property type="match status" value="1"/>
</dbReference>
<dbReference type="InterPro" id="IPR018501">
    <property type="entry name" value="DDT_dom"/>
</dbReference>
<keyword evidence="3" id="KW-0479">Metal-binding</keyword>
<keyword evidence="7 14" id="KW-0175">Coiled coil</keyword>
<feature type="compositionally biased region" description="Low complexity" evidence="15">
    <location>
        <begin position="490"/>
        <end position="507"/>
    </location>
</feature>
<feature type="region of interest" description="Disordered" evidence="15">
    <location>
        <begin position="62"/>
        <end position="82"/>
    </location>
</feature>
<dbReference type="InterPro" id="IPR001487">
    <property type="entry name" value="Bromodomain"/>
</dbReference>
<feature type="compositionally biased region" description="Basic and acidic residues" evidence="15">
    <location>
        <begin position="1420"/>
        <end position="1469"/>
    </location>
</feature>
<dbReference type="InterPro" id="IPR037374">
    <property type="entry name" value="BAZ2A/B_Bromo"/>
</dbReference>
<dbReference type="PROSITE" id="PS50014">
    <property type="entry name" value="BROMODOMAIN_2"/>
    <property type="match status" value="1"/>
</dbReference>
<dbReference type="PROSITE" id="PS50827">
    <property type="entry name" value="DDT"/>
    <property type="match status" value="1"/>
</dbReference>
<feature type="compositionally biased region" description="Polar residues" evidence="15">
    <location>
        <begin position="426"/>
        <end position="435"/>
    </location>
</feature>
<feature type="region of interest" description="Disordered" evidence="15">
    <location>
        <begin position="490"/>
        <end position="533"/>
    </location>
</feature>
<dbReference type="SMART" id="SM00297">
    <property type="entry name" value="BROMO"/>
    <property type="match status" value="1"/>
</dbReference>
<protein>
    <submittedName>
        <fullName evidence="20">Bromodomain adjacent to zinc finger domain protein 2B</fullName>
    </submittedName>
</protein>
<feature type="region of interest" description="Disordered" evidence="15">
    <location>
        <begin position="169"/>
        <end position="190"/>
    </location>
</feature>
<feature type="compositionally biased region" description="Basic and acidic residues" evidence="15">
    <location>
        <begin position="1372"/>
        <end position="1392"/>
    </location>
</feature>
<feature type="compositionally biased region" description="Basic and acidic residues" evidence="15">
    <location>
        <begin position="2403"/>
        <end position="2418"/>
    </location>
</feature>
<dbReference type="SMART" id="SM00249">
    <property type="entry name" value="PHD"/>
    <property type="match status" value="2"/>
</dbReference>
<evidence type="ECO:0000256" key="7">
    <source>
        <dbReference type="ARBA" id="ARBA00023054"/>
    </source>
</evidence>
<feature type="region of interest" description="Disordered" evidence="15">
    <location>
        <begin position="824"/>
        <end position="880"/>
    </location>
</feature>
<dbReference type="CDD" id="cd15539">
    <property type="entry name" value="PHD1_AIRE"/>
    <property type="match status" value="1"/>
</dbReference>
<feature type="compositionally biased region" description="Polar residues" evidence="15">
    <location>
        <begin position="2198"/>
        <end position="2212"/>
    </location>
</feature>
<dbReference type="GO" id="GO:0008270">
    <property type="term" value="F:zinc ion binding"/>
    <property type="evidence" value="ECO:0007669"/>
    <property type="project" value="UniProtKB-KW"/>
</dbReference>
<dbReference type="SUPFAM" id="SSF54171">
    <property type="entry name" value="DNA-binding domain"/>
    <property type="match status" value="1"/>
</dbReference>
<feature type="region of interest" description="Disordered" evidence="15">
    <location>
        <begin position="2363"/>
        <end position="2426"/>
    </location>
</feature>
<feature type="domain" description="PHD-type" evidence="17">
    <location>
        <begin position="2261"/>
        <end position="2311"/>
    </location>
</feature>
<dbReference type="InterPro" id="IPR011011">
    <property type="entry name" value="Znf_FYVE_PHD"/>
</dbReference>
<dbReference type="InterPro" id="IPR001739">
    <property type="entry name" value="Methyl_CpG_DNA-bd"/>
</dbReference>
<dbReference type="SUPFAM" id="SSF57903">
    <property type="entry name" value="FYVE/PHD zinc finger"/>
    <property type="match status" value="2"/>
</dbReference>
<evidence type="ECO:0000259" key="18">
    <source>
        <dbReference type="PROSITE" id="PS50827"/>
    </source>
</evidence>
<feature type="compositionally biased region" description="Polar residues" evidence="15">
    <location>
        <begin position="1884"/>
        <end position="1897"/>
    </location>
</feature>
<dbReference type="GO" id="GO:0003677">
    <property type="term" value="F:DNA binding"/>
    <property type="evidence" value="ECO:0007669"/>
    <property type="project" value="UniProtKB-KW"/>
</dbReference>
<feature type="domain" description="DDT" evidence="18">
    <location>
        <begin position="1043"/>
        <end position="1108"/>
    </location>
</feature>
<evidence type="ECO:0000256" key="3">
    <source>
        <dbReference type="ARBA" id="ARBA00022723"/>
    </source>
</evidence>
<dbReference type="InterPro" id="IPR001965">
    <property type="entry name" value="Znf_PHD"/>
</dbReference>
<feature type="compositionally biased region" description="Basic and acidic residues" evidence="15">
    <location>
        <begin position="282"/>
        <end position="319"/>
    </location>
</feature>
<feature type="compositionally biased region" description="Low complexity" evidence="15">
    <location>
        <begin position="1854"/>
        <end position="1867"/>
    </location>
</feature>
<feature type="compositionally biased region" description="Polar residues" evidence="15">
    <location>
        <begin position="178"/>
        <end position="190"/>
    </location>
</feature>
<dbReference type="CDD" id="cd05503">
    <property type="entry name" value="Bromo_BAZ2A_B_like"/>
    <property type="match status" value="1"/>
</dbReference>
<reference evidence="20" key="1">
    <citation type="submission" date="2020-08" db="EMBL/GenBank/DDBJ databases">
        <title>Multicomponent nature underlies the extraordinary mechanical properties of spider dragline silk.</title>
        <authorList>
            <person name="Kono N."/>
            <person name="Nakamura H."/>
            <person name="Mori M."/>
            <person name="Yoshida Y."/>
            <person name="Ohtoshi R."/>
            <person name="Malay A.D."/>
            <person name="Moran D.A.P."/>
            <person name="Tomita M."/>
            <person name="Numata K."/>
            <person name="Arakawa K."/>
        </authorList>
    </citation>
    <scope>NUCLEOTIDE SEQUENCE</scope>
</reference>
<comment type="subcellular location">
    <subcellularLocation>
        <location evidence="1">Nucleus</location>
    </subcellularLocation>
</comment>
<dbReference type="Pfam" id="PF15613">
    <property type="entry name" value="WSD"/>
    <property type="match status" value="1"/>
</dbReference>
<evidence type="ECO:0000256" key="14">
    <source>
        <dbReference type="SAM" id="Coils"/>
    </source>
</evidence>
<dbReference type="Proteomes" id="UP000887013">
    <property type="component" value="Unassembled WGS sequence"/>
</dbReference>
<dbReference type="InterPro" id="IPR036427">
    <property type="entry name" value="Bromodomain-like_sf"/>
</dbReference>
<evidence type="ECO:0000256" key="5">
    <source>
        <dbReference type="ARBA" id="ARBA00022833"/>
    </source>
</evidence>
<dbReference type="CDD" id="cd15545">
    <property type="entry name" value="PHD_BAZ2A_like"/>
    <property type="match status" value="1"/>
</dbReference>
<keyword evidence="6" id="KW-0805">Transcription regulation</keyword>
<dbReference type="PRINTS" id="PR00503">
    <property type="entry name" value="BROMODOMAIN"/>
</dbReference>
<dbReference type="GO" id="GO:0005634">
    <property type="term" value="C:nucleus"/>
    <property type="evidence" value="ECO:0007669"/>
    <property type="project" value="UniProtKB-SubCell"/>
</dbReference>
<feature type="domain" description="Bromo" evidence="16">
    <location>
        <begin position="2436"/>
        <end position="2506"/>
    </location>
</feature>
<dbReference type="InterPro" id="IPR019787">
    <property type="entry name" value="Znf_PHD-finger"/>
</dbReference>
<dbReference type="Pfam" id="PF02791">
    <property type="entry name" value="DDT"/>
    <property type="match status" value="1"/>
</dbReference>
<dbReference type="GO" id="GO:0000785">
    <property type="term" value="C:chromatin"/>
    <property type="evidence" value="ECO:0007669"/>
    <property type="project" value="TreeGrafter"/>
</dbReference>
<feature type="compositionally biased region" description="Low complexity" evidence="15">
    <location>
        <begin position="66"/>
        <end position="77"/>
    </location>
</feature>
<evidence type="ECO:0000256" key="15">
    <source>
        <dbReference type="SAM" id="MobiDB-lite"/>
    </source>
</evidence>
<feature type="compositionally biased region" description="Basic and acidic residues" evidence="15">
    <location>
        <begin position="211"/>
        <end position="227"/>
    </location>
</feature>
<dbReference type="Pfam" id="PF15612">
    <property type="entry name" value="WHIM1"/>
    <property type="match status" value="1"/>
</dbReference>
<dbReference type="Gene3D" id="3.30.890.10">
    <property type="entry name" value="Methyl-cpg-binding Protein 2, Chain A"/>
    <property type="match status" value="1"/>
</dbReference>
<feature type="compositionally biased region" description="Basic and acidic residues" evidence="15">
    <location>
        <begin position="1476"/>
        <end position="1503"/>
    </location>
</feature>
<feature type="region of interest" description="Disordered" evidence="15">
    <location>
        <begin position="628"/>
        <end position="714"/>
    </location>
</feature>